<dbReference type="Proteomes" id="UP000256862">
    <property type="component" value="Unassembled WGS sequence"/>
</dbReference>
<protein>
    <submittedName>
        <fullName evidence="2">Uncharacterized protein</fullName>
    </submittedName>
</protein>
<gene>
    <name evidence="2" type="ORF">CO2235_U770007</name>
</gene>
<evidence type="ECO:0000256" key="1">
    <source>
        <dbReference type="SAM" id="MobiDB-lite"/>
    </source>
</evidence>
<name>A0A375FPD5_9BURK</name>
<feature type="region of interest" description="Disordered" evidence="1">
    <location>
        <begin position="1"/>
        <end position="25"/>
    </location>
</feature>
<comment type="caution">
    <text evidence="2">The sequence shown here is derived from an EMBL/GenBank/DDBJ whole genome shotgun (WGS) entry which is preliminary data.</text>
</comment>
<evidence type="ECO:0000313" key="3">
    <source>
        <dbReference type="Proteomes" id="UP000256862"/>
    </source>
</evidence>
<dbReference type="EMBL" id="OGUS01000084">
    <property type="protein sequence ID" value="SPC07565.1"/>
    <property type="molecule type" value="Genomic_DNA"/>
</dbReference>
<dbReference type="AlphaFoldDB" id="A0A375FPD5"/>
<accession>A0A375FPD5</accession>
<sequence length="98" mass="11665">MPLLGLAQRRQRSRCTSRRPRSVANRKEAERLILWALVERKRPLSSLTTGDAMAYRAFLRRPTTPFREPQGARQRGQRRWMRPVRWRVVTVLINQLID</sequence>
<organism evidence="2 3">
    <name type="scientific">Cupriavidus oxalaticus</name>
    <dbReference type="NCBI Taxonomy" id="96344"/>
    <lineage>
        <taxon>Bacteria</taxon>
        <taxon>Pseudomonadati</taxon>
        <taxon>Pseudomonadota</taxon>
        <taxon>Betaproteobacteria</taxon>
        <taxon>Burkholderiales</taxon>
        <taxon>Burkholderiaceae</taxon>
        <taxon>Cupriavidus</taxon>
    </lineage>
</organism>
<feature type="compositionally biased region" description="Basic residues" evidence="1">
    <location>
        <begin position="9"/>
        <end position="21"/>
    </location>
</feature>
<reference evidence="3" key="1">
    <citation type="submission" date="2018-01" db="EMBL/GenBank/DDBJ databases">
        <authorList>
            <person name="Gaut B.S."/>
            <person name="Morton B.R."/>
            <person name="Clegg M.T."/>
            <person name="Duvall M.R."/>
        </authorList>
    </citation>
    <scope>NUCLEOTIDE SEQUENCE [LARGE SCALE GENOMIC DNA]</scope>
</reference>
<proteinExistence type="predicted"/>
<evidence type="ECO:0000313" key="2">
    <source>
        <dbReference type="EMBL" id="SPC07565.1"/>
    </source>
</evidence>